<organism evidence="2 3">
    <name type="scientific">Aspergillus turcosus</name>
    <dbReference type="NCBI Taxonomy" id="1245748"/>
    <lineage>
        <taxon>Eukaryota</taxon>
        <taxon>Fungi</taxon>
        <taxon>Dikarya</taxon>
        <taxon>Ascomycota</taxon>
        <taxon>Pezizomycotina</taxon>
        <taxon>Eurotiomycetes</taxon>
        <taxon>Eurotiomycetidae</taxon>
        <taxon>Eurotiales</taxon>
        <taxon>Aspergillaceae</taxon>
        <taxon>Aspergillus</taxon>
        <taxon>Aspergillus subgen. Fumigati</taxon>
    </lineage>
</organism>
<comment type="caution">
    <text evidence="2">The sequence shown here is derived from an EMBL/GenBank/DDBJ whole genome shotgun (WGS) entry which is preliminary data.</text>
</comment>
<gene>
    <name evidence="2" type="ORF">CFD26_103662</name>
</gene>
<dbReference type="EMBL" id="NIDN02000107">
    <property type="protein sequence ID" value="RLL96540.1"/>
    <property type="molecule type" value="Genomic_DNA"/>
</dbReference>
<dbReference type="OrthoDB" id="291007at2759"/>
<feature type="compositionally biased region" description="Basic and acidic residues" evidence="1">
    <location>
        <begin position="29"/>
        <end position="44"/>
    </location>
</feature>
<evidence type="ECO:0000313" key="2">
    <source>
        <dbReference type="EMBL" id="RLL96540.1"/>
    </source>
</evidence>
<accession>A0A421D352</accession>
<feature type="region of interest" description="Disordered" evidence="1">
    <location>
        <begin position="29"/>
        <end position="54"/>
    </location>
</feature>
<protein>
    <submittedName>
        <fullName evidence="2">Uncharacterized protein</fullName>
    </submittedName>
</protein>
<reference evidence="2 3" key="1">
    <citation type="submission" date="2018-08" db="EMBL/GenBank/DDBJ databases">
        <title>Draft genome sequences of two Aspergillus turcosus clinical strains isolated from bronchoalveolar lavage fluid: one azole-susceptible and the other azole-resistant.</title>
        <authorList>
            <person name="Parent-Michaud M."/>
            <person name="Dufresne P.J."/>
            <person name="Fournier E."/>
            <person name="Martineau C."/>
            <person name="Moreira S."/>
            <person name="Perkins V."/>
            <person name="De Repentigny L."/>
            <person name="Dufresne S.F."/>
        </authorList>
    </citation>
    <scope>NUCLEOTIDE SEQUENCE [LARGE SCALE GENOMIC DNA]</scope>
    <source>
        <strain evidence="2">HMR AF 1038</strain>
    </source>
</reference>
<feature type="compositionally biased region" description="Polar residues" evidence="1">
    <location>
        <begin position="45"/>
        <end position="54"/>
    </location>
</feature>
<keyword evidence="3" id="KW-1185">Reference proteome</keyword>
<evidence type="ECO:0000313" key="3">
    <source>
        <dbReference type="Proteomes" id="UP000215289"/>
    </source>
</evidence>
<evidence type="ECO:0000256" key="1">
    <source>
        <dbReference type="SAM" id="MobiDB-lite"/>
    </source>
</evidence>
<name>A0A421D352_9EURO</name>
<proteinExistence type="predicted"/>
<dbReference type="AlphaFoldDB" id="A0A421D352"/>
<dbReference type="STRING" id="1245748.A0A421D352"/>
<dbReference type="Proteomes" id="UP000215289">
    <property type="component" value="Unassembled WGS sequence"/>
</dbReference>
<sequence>MDIEYYNKSLQGSQNPFGVPITVFGMDEKAPTTKVDPPEVRKPETTPTAPEQKNGASIWQWITIDTDKSKDTTTKLSSSHVSHSDWSMNAQLLGQTQEFFCLHENQITDQKPTDMHDKISNGVVDLSNLLLPSWSTGFIVMKDVHIILTAHKQVDIAAVHDMQSSTSSGSGFLYFHVLKSKSSSDHHESASVTSDTKYISIKIPAPQIISWICQLAPMDDSIRIYTPFTADKEFPDFVKPPLALPSKLAETDADE</sequence>